<proteinExistence type="predicted"/>
<dbReference type="GO" id="GO:0043683">
    <property type="term" value="P:type IV pilus assembly"/>
    <property type="evidence" value="ECO:0007669"/>
    <property type="project" value="InterPro"/>
</dbReference>
<evidence type="ECO:0000256" key="1">
    <source>
        <dbReference type="SAM" id="Phobius"/>
    </source>
</evidence>
<accession>I4CWZ9</accession>
<dbReference type="eggNOG" id="COG4966">
    <property type="taxonomic scope" value="Bacteria"/>
</dbReference>
<evidence type="ECO:0000313" key="3">
    <source>
        <dbReference type="Proteomes" id="UP000006063"/>
    </source>
</evidence>
<keyword evidence="1" id="KW-1133">Transmembrane helix</keyword>
<dbReference type="InterPro" id="IPR032092">
    <property type="entry name" value="PilW"/>
</dbReference>
<gene>
    <name evidence="2" type="ORF">A458_16905</name>
</gene>
<dbReference type="KEGG" id="psc:A458_16905"/>
<dbReference type="AlphaFoldDB" id="I4CWZ9"/>
<organism evidence="2 3">
    <name type="scientific">Stutzerimonas stutzeri CCUG 29243</name>
    <dbReference type="NCBI Taxonomy" id="1196835"/>
    <lineage>
        <taxon>Bacteria</taxon>
        <taxon>Pseudomonadati</taxon>
        <taxon>Pseudomonadota</taxon>
        <taxon>Gammaproteobacteria</taxon>
        <taxon>Pseudomonadales</taxon>
        <taxon>Pseudomonadaceae</taxon>
        <taxon>Stutzerimonas</taxon>
    </lineage>
</organism>
<dbReference type="EMBL" id="CP003677">
    <property type="protein sequence ID" value="AFM34606.1"/>
    <property type="molecule type" value="Genomic_DNA"/>
</dbReference>
<name>I4CWZ9_STUST</name>
<dbReference type="RefSeq" id="WP_014821438.1">
    <property type="nucleotide sequence ID" value="NC_018028.1"/>
</dbReference>
<dbReference type="HOGENOM" id="CLU_088568_0_0_6"/>
<dbReference type="InterPro" id="IPR012902">
    <property type="entry name" value="N_methyl_site"/>
</dbReference>
<dbReference type="Pfam" id="PF16074">
    <property type="entry name" value="PilW"/>
    <property type="match status" value="1"/>
</dbReference>
<dbReference type="Proteomes" id="UP000006063">
    <property type="component" value="Chromosome"/>
</dbReference>
<keyword evidence="1" id="KW-0812">Transmembrane</keyword>
<reference evidence="2 3" key="1">
    <citation type="journal article" date="2012" name="J. Bacteriol.">
        <title>Complete Genome Sequence of the Naphthalene-Degrading Bacterium Pseudomonas stutzeri AN10 (CCUG 29243).</title>
        <authorList>
            <person name="Brunet-Galmes I."/>
            <person name="Busquets A."/>
            <person name="Pena A."/>
            <person name="Gomila M."/>
            <person name="Nogales B."/>
            <person name="Garcia-Valdes E."/>
            <person name="Lalucat J."/>
            <person name="Bennasar A."/>
            <person name="Bosch R."/>
        </authorList>
    </citation>
    <scope>NUCLEOTIDE SEQUENCE [LARGE SCALE GENOMIC DNA]</scope>
    <source>
        <strain evidence="2 3">CCUG 29243</strain>
    </source>
</reference>
<sequence>MHKQNGISIIEMMVALVISSILTIGITQVYVKNRENVLFQQSQGQNIENARFSILLLEQTLAKAGYRRTPDQTMETAFPTETINGCGEMKAGQVAKQLSGTAFCIRYQPAFPDARDCAGNNIDDIPDKAYVSAVPVTEKFELAGGELTCNDAAIATGITDLKFVYGVNGNEEKRISRYASTPSADDNIRAVKLSILTASANNITQDAESKAYELWFNKEPEDEDKRLYTMLSSSTSMRNLLP</sequence>
<keyword evidence="1" id="KW-0472">Membrane</keyword>
<dbReference type="Pfam" id="PF07963">
    <property type="entry name" value="N_methyl"/>
    <property type="match status" value="1"/>
</dbReference>
<evidence type="ECO:0000313" key="2">
    <source>
        <dbReference type="EMBL" id="AFM34606.1"/>
    </source>
</evidence>
<protein>
    <submittedName>
        <fullName evidence="2">Type 4 fimbrial biogenesis protein PilW</fullName>
    </submittedName>
</protein>
<feature type="transmembrane region" description="Helical" evidence="1">
    <location>
        <begin position="12"/>
        <end position="31"/>
    </location>
</feature>
<dbReference type="PATRIC" id="fig|1196835.3.peg.3404"/>